<organism evidence="1 2">
    <name type="scientific">Coleofasciculus chthonoplastes PCC 7420</name>
    <dbReference type="NCBI Taxonomy" id="118168"/>
    <lineage>
        <taxon>Bacteria</taxon>
        <taxon>Bacillati</taxon>
        <taxon>Cyanobacteriota</taxon>
        <taxon>Cyanophyceae</taxon>
        <taxon>Coleofasciculales</taxon>
        <taxon>Coleofasciculaceae</taxon>
        <taxon>Coleofasciculus</taxon>
    </lineage>
</organism>
<sequence length="55" mass="6186">MIYYWKNQKVTRLNPNRQIFAISNLKPDNSGSPLTCSGFSKCDRPILSGGQITLI</sequence>
<gene>
    <name evidence="1" type="ORF">MC7420_4685</name>
</gene>
<proteinExistence type="predicted"/>
<dbReference type="HOGENOM" id="CLU_3024275_0_0_3"/>
<dbReference type="AlphaFoldDB" id="B4VNW5"/>
<keyword evidence="2" id="KW-1185">Reference proteome</keyword>
<dbReference type="STRING" id="118168.MC7420_4685"/>
<reference evidence="1 2" key="1">
    <citation type="submission" date="2008-07" db="EMBL/GenBank/DDBJ databases">
        <authorList>
            <person name="Tandeau de Marsac N."/>
            <person name="Ferriera S."/>
            <person name="Johnson J."/>
            <person name="Kravitz S."/>
            <person name="Beeson K."/>
            <person name="Sutton G."/>
            <person name="Rogers Y.-H."/>
            <person name="Friedman R."/>
            <person name="Frazier M."/>
            <person name="Venter J.C."/>
        </authorList>
    </citation>
    <scope>NUCLEOTIDE SEQUENCE [LARGE SCALE GENOMIC DNA]</scope>
    <source>
        <strain evidence="1 2">PCC 7420</strain>
    </source>
</reference>
<dbReference type="EMBL" id="DS989846">
    <property type="protein sequence ID" value="EDX76429.1"/>
    <property type="molecule type" value="Genomic_DNA"/>
</dbReference>
<evidence type="ECO:0000313" key="1">
    <source>
        <dbReference type="EMBL" id="EDX76429.1"/>
    </source>
</evidence>
<name>B4VNW5_9CYAN</name>
<dbReference type="Proteomes" id="UP000003835">
    <property type="component" value="Unassembled WGS sequence"/>
</dbReference>
<evidence type="ECO:0000313" key="2">
    <source>
        <dbReference type="Proteomes" id="UP000003835"/>
    </source>
</evidence>
<protein>
    <submittedName>
        <fullName evidence="1">Uncharacterized protein</fullName>
    </submittedName>
</protein>
<accession>B4VNW5</accession>